<sequence length="160" mass="18987">MAIGLKLRRMKLLNRLFVSKGRKKLLSILNQINQELNDRVSENTLGESWAWKTAIYLPFINEIKTSNDHRYNKLITSETLIENLCLIIIDRINSELTTGRFHVWRGLLSTEGEYLRRVSHYLFKNKLSPYFKQQGKSDEDLENIRDNIFRDTDYWIKHVG</sequence>
<gene>
    <name evidence="1" type="ORF">GCM10023173_10530</name>
</gene>
<keyword evidence="2" id="KW-1185">Reference proteome</keyword>
<accession>A0ABP8QZL9</accession>
<reference evidence="2" key="1">
    <citation type="journal article" date="2019" name="Int. J. Syst. Evol. Microbiol.">
        <title>The Global Catalogue of Microorganisms (GCM) 10K type strain sequencing project: providing services to taxonomists for standard genome sequencing and annotation.</title>
        <authorList>
            <consortium name="The Broad Institute Genomics Platform"/>
            <consortium name="The Broad Institute Genome Sequencing Center for Infectious Disease"/>
            <person name="Wu L."/>
            <person name="Ma J."/>
        </authorList>
    </citation>
    <scope>NUCLEOTIDE SEQUENCE [LARGE SCALE GENOMIC DNA]</scope>
    <source>
        <strain evidence="2">JCM 17858</strain>
    </source>
</reference>
<evidence type="ECO:0000313" key="2">
    <source>
        <dbReference type="Proteomes" id="UP001500394"/>
    </source>
</evidence>
<dbReference type="EMBL" id="BAABGR010000010">
    <property type="protein sequence ID" value="GAA4514154.1"/>
    <property type="molecule type" value="Genomic_DNA"/>
</dbReference>
<dbReference type="Proteomes" id="UP001500394">
    <property type="component" value="Unassembled WGS sequence"/>
</dbReference>
<comment type="caution">
    <text evidence="1">The sequence shown here is derived from an EMBL/GenBank/DDBJ whole genome shotgun (WGS) entry which is preliminary data.</text>
</comment>
<proteinExistence type="predicted"/>
<name>A0ABP8QZL9_9SPHI</name>
<protein>
    <submittedName>
        <fullName evidence="1">Uncharacterized protein</fullName>
    </submittedName>
</protein>
<organism evidence="1 2">
    <name type="scientific">Sphingobacterium thermophilum</name>
    <dbReference type="NCBI Taxonomy" id="768534"/>
    <lineage>
        <taxon>Bacteria</taxon>
        <taxon>Pseudomonadati</taxon>
        <taxon>Bacteroidota</taxon>
        <taxon>Sphingobacteriia</taxon>
        <taxon>Sphingobacteriales</taxon>
        <taxon>Sphingobacteriaceae</taxon>
        <taxon>Sphingobacterium</taxon>
    </lineage>
</organism>
<evidence type="ECO:0000313" key="1">
    <source>
        <dbReference type="EMBL" id="GAA4514154.1"/>
    </source>
</evidence>